<dbReference type="EMBL" id="SAUZ01000003">
    <property type="protein sequence ID" value="RWR23730.1"/>
    <property type="molecule type" value="Genomic_DNA"/>
</dbReference>
<evidence type="ECO:0000313" key="2">
    <source>
        <dbReference type="EMBL" id="RWR23730.1"/>
    </source>
</evidence>
<gene>
    <name evidence="2" type="ORF">D2T30_04615</name>
</gene>
<dbReference type="RefSeq" id="WP_128207873.1">
    <property type="nucleotide sequence ID" value="NZ_JBHRSO010000023.1"/>
</dbReference>
<evidence type="ECO:0000313" key="3">
    <source>
        <dbReference type="Proteomes" id="UP000284476"/>
    </source>
</evidence>
<organism evidence="2 3">
    <name type="scientific">Paenirhodobacter populi</name>
    <dbReference type="NCBI Taxonomy" id="2306993"/>
    <lineage>
        <taxon>Bacteria</taxon>
        <taxon>Pseudomonadati</taxon>
        <taxon>Pseudomonadota</taxon>
        <taxon>Alphaproteobacteria</taxon>
        <taxon>Rhodobacterales</taxon>
        <taxon>Rhodobacter group</taxon>
        <taxon>Paenirhodobacter</taxon>
    </lineage>
</organism>
<name>A0A443JT90_9RHOB</name>
<protein>
    <submittedName>
        <fullName evidence="2">Uncharacterized protein</fullName>
    </submittedName>
</protein>
<evidence type="ECO:0000256" key="1">
    <source>
        <dbReference type="SAM" id="MobiDB-lite"/>
    </source>
</evidence>
<proteinExistence type="predicted"/>
<reference evidence="2 3" key="2">
    <citation type="submission" date="2019-01" db="EMBL/GenBank/DDBJ databases">
        <authorList>
            <person name="Li Y."/>
        </authorList>
    </citation>
    <scope>NUCLEOTIDE SEQUENCE [LARGE SCALE GENOMIC DNA]</scope>
    <source>
        <strain evidence="2 3">SK2B-1</strain>
    </source>
</reference>
<dbReference type="Proteomes" id="UP000284476">
    <property type="component" value="Unassembled WGS sequence"/>
</dbReference>
<sequence>MTTNSNRAGAPSAAAPSRNPTSRTQPDPGWREFFERLGNGTLPAAAGDRKAREPIRSFSGYMTGSDSR</sequence>
<comment type="caution">
    <text evidence="2">The sequence shown here is derived from an EMBL/GenBank/DDBJ whole genome shotgun (WGS) entry which is preliminary data.</text>
</comment>
<dbReference type="AlphaFoldDB" id="A0A443JT90"/>
<accession>A0A443JT90</accession>
<reference evidence="2 3" key="1">
    <citation type="submission" date="2019-01" db="EMBL/GenBank/DDBJ databases">
        <title>Sinorhodobacter populi sp. nov. isolated from the symptomatic bark tissue of Populus euramericana canker.</title>
        <authorList>
            <person name="Xu G."/>
        </authorList>
    </citation>
    <scope>NUCLEOTIDE SEQUENCE [LARGE SCALE GENOMIC DNA]</scope>
    <source>
        <strain evidence="2 3">SK2B-1</strain>
    </source>
</reference>
<feature type="region of interest" description="Disordered" evidence="1">
    <location>
        <begin position="1"/>
        <end position="68"/>
    </location>
</feature>
<feature type="compositionally biased region" description="Low complexity" evidence="1">
    <location>
        <begin position="1"/>
        <end position="23"/>
    </location>
</feature>